<dbReference type="InterPro" id="IPR017853">
    <property type="entry name" value="GH"/>
</dbReference>
<evidence type="ECO:0000259" key="9">
    <source>
        <dbReference type="Pfam" id="PF02838"/>
    </source>
</evidence>
<dbReference type="CDD" id="cd06563">
    <property type="entry name" value="GH20_chitobiase-like"/>
    <property type="match status" value="1"/>
</dbReference>
<feature type="chain" id="PRO_5008529227" description="beta-N-acetylhexosaminidase" evidence="7">
    <location>
        <begin position="25"/>
        <end position="693"/>
    </location>
</feature>
<evidence type="ECO:0000256" key="1">
    <source>
        <dbReference type="ARBA" id="ARBA00001231"/>
    </source>
</evidence>
<dbReference type="STRING" id="1796646.A4V02_02885"/>
<dbReference type="Pfam" id="PF00728">
    <property type="entry name" value="Glyco_hydro_20"/>
    <property type="match status" value="1"/>
</dbReference>
<feature type="domain" description="Glycoside hydrolase family 20 catalytic" evidence="8">
    <location>
        <begin position="160"/>
        <end position="499"/>
    </location>
</feature>
<feature type="domain" description="Beta-hexosaminidase bacterial type N-terminal" evidence="9">
    <location>
        <begin position="35"/>
        <end position="157"/>
    </location>
</feature>
<dbReference type="PANTHER" id="PTHR22600">
    <property type="entry name" value="BETA-HEXOSAMINIDASE"/>
    <property type="match status" value="1"/>
</dbReference>
<dbReference type="InterPro" id="IPR015882">
    <property type="entry name" value="HEX_bac_N"/>
</dbReference>
<dbReference type="Proteomes" id="UP000186351">
    <property type="component" value="Chromosome"/>
</dbReference>
<organism evidence="10 11">
    <name type="scientific">Muribaculum intestinale</name>
    <dbReference type="NCBI Taxonomy" id="1796646"/>
    <lineage>
        <taxon>Bacteria</taxon>
        <taxon>Pseudomonadati</taxon>
        <taxon>Bacteroidota</taxon>
        <taxon>Bacteroidia</taxon>
        <taxon>Bacteroidales</taxon>
        <taxon>Muribaculaceae</taxon>
        <taxon>Muribaculum</taxon>
    </lineage>
</organism>
<feature type="signal peptide" evidence="7">
    <location>
        <begin position="1"/>
        <end position="24"/>
    </location>
</feature>
<name>A0A1B1S7K0_9BACT</name>
<dbReference type="RefSeq" id="WP_068960149.1">
    <property type="nucleotide sequence ID" value="NZ_CAJTAP010000002.1"/>
</dbReference>
<accession>A0A1B1S7K0</accession>
<evidence type="ECO:0000256" key="5">
    <source>
        <dbReference type="ARBA" id="ARBA00023295"/>
    </source>
</evidence>
<dbReference type="SUPFAM" id="SSF55545">
    <property type="entry name" value="beta-N-acetylhexosaminidase-like domain"/>
    <property type="match status" value="1"/>
</dbReference>
<reference evidence="11" key="1">
    <citation type="submission" date="2016-04" db="EMBL/GenBank/DDBJ databases">
        <title>Complete Genome Sequences of Twelve Strains of a Stable Defined Moderately Diverse Mouse Microbiota 2 (sDMDMm2).</title>
        <authorList>
            <person name="Uchimura Y."/>
            <person name="Wyss M."/>
            <person name="Brugiroux S."/>
            <person name="Limenitakis J.P."/>
            <person name="Stecher B."/>
            <person name="McCoy K.D."/>
            <person name="Macpherson A.J."/>
        </authorList>
    </citation>
    <scope>NUCLEOTIDE SEQUENCE [LARGE SCALE GENOMIC DNA]</scope>
    <source>
        <strain evidence="11">YL27</strain>
    </source>
</reference>
<dbReference type="PANTHER" id="PTHR22600:SF57">
    <property type="entry name" value="BETA-N-ACETYLHEXOSAMINIDASE"/>
    <property type="match status" value="1"/>
</dbReference>
<sequence>MNKTNLFAAMTALAVGIGWAGAEAADSPQIAAGGILPRPVSIDMKDSRQACFDIAKGISVSYSGVPASERDRISEYMDSRFGVADSPAGKSRGRIEFSIVDSLPGDSSPEGYVLDIAGDGVHARATSAAGLFYAAHSLAQLADTYDGKIPECSIVDYPRFQYRGLMIDVSRNFRDKNFIKKQIDAMAALKLNRLHLHLTDAAGWRMQIDRYPRLTEFAAWRKGGSWKNWDNKYCEATDPEATGGFYTKDDLREIIRYAADRYITVIPEIEMPGHSAEVLAAYPELSCTGEPYKHHEFCPGNEATYEFLQNVLDEVIEVFPSEYIHIGGDEAAKDAWKKCPKCTARMASEGIKDVDGLQSYLIHRIDRYLDSKGRTLLGWDEIMEGGVAPGAAVLSWRGFEPGVKAASAGHATVMAPGRFCYFDGYQDAPATQPEAIGGYLPLELVYSFDPAPDSLSVDVKEHIKGVEATLFTEYIATDDHAEYMLYPRLLALAEVAWTPQSLKEYDNFYTRALAANDRLARDGYNVFDMRSEVGNRKEALAPVSHLALNKNVVYNDCNWSKSYPAAEAKTLTDGLRGGWNYNDFRWQGFFNDSTDRALDVTVDLERKEKLSYIGADFMQICGPDVWFPVKVVISVSDNGTDFTPLAVIEHEPKEDSGVSFRNYGWTGSAEARYVRYQAFNRSHFMFLDEIVIR</sequence>
<dbReference type="InterPro" id="IPR029018">
    <property type="entry name" value="Hex-like_dom2"/>
</dbReference>
<evidence type="ECO:0000256" key="7">
    <source>
        <dbReference type="SAM" id="SignalP"/>
    </source>
</evidence>
<dbReference type="EMBL" id="CP015402">
    <property type="protein sequence ID" value="ANU62769.1"/>
    <property type="molecule type" value="Genomic_DNA"/>
</dbReference>
<dbReference type="KEGG" id="pary:A4V02_02885"/>
<dbReference type="EC" id="3.2.1.52" evidence="3"/>
<evidence type="ECO:0000313" key="10">
    <source>
        <dbReference type="EMBL" id="ANU62769.1"/>
    </source>
</evidence>
<dbReference type="OrthoDB" id="1090159at2"/>
<proteinExistence type="inferred from homology"/>
<dbReference type="GO" id="GO:0016020">
    <property type="term" value="C:membrane"/>
    <property type="evidence" value="ECO:0007669"/>
    <property type="project" value="TreeGrafter"/>
</dbReference>
<dbReference type="AlphaFoldDB" id="A0A1B1S7K0"/>
<keyword evidence="5" id="KW-0326">Glycosidase</keyword>
<dbReference type="InterPro" id="IPR025705">
    <property type="entry name" value="Beta_hexosaminidase_sua/sub"/>
</dbReference>
<comment type="catalytic activity">
    <reaction evidence="1">
        <text>Hydrolysis of terminal non-reducing N-acetyl-D-hexosamine residues in N-acetyl-beta-D-hexosaminides.</text>
        <dbReference type="EC" id="3.2.1.52"/>
    </reaction>
</comment>
<evidence type="ECO:0000259" key="8">
    <source>
        <dbReference type="Pfam" id="PF00728"/>
    </source>
</evidence>
<keyword evidence="7" id="KW-0732">Signal</keyword>
<accession>A0A1Z2XE63</accession>
<dbReference type="Pfam" id="PF02838">
    <property type="entry name" value="Glyco_hydro_20b"/>
    <property type="match status" value="1"/>
</dbReference>
<dbReference type="InterPro" id="IPR015883">
    <property type="entry name" value="Glyco_hydro_20_cat"/>
</dbReference>
<keyword evidence="11" id="KW-1185">Reference proteome</keyword>
<dbReference type="GO" id="GO:0005975">
    <property type="term" value="P:carbohydrate metabolic process"/>
    <property type="evidence" value="ECO:0007669"/>
    <property type="project" value="InterPro"/>
</dbReference>
<protein>
    <recommendedName>
        <fullName evidence="3">beta-N-acetylhexosaminidase</fullName>
        <ecNumber evidence="3">3.2.1.52</ecNumber>
    </recommendedName>
</protein>
<evidence type="ECO:0000256" key="6">
    <source>
        <dbReference type="PIRSR" id="PIRSR625705-1"/>
    </source>
</evidence>
<dbReference type="GO" id="GO:0030203">
    <property type="term" value="P:glycosaminoglycan metabolic process"/>
    <property type="evidence" value="ECO:0007669"/>
    <property type="project" value="TreeGrafter"/>
</dbReference>
<dbReference type="GO" id="GO:0004563">
    <property type="term" value="F:beta-N-acetylhexosaminidase activity"/>
    <property type="evidence" value="ECO:0007669"/>
    <property type="project" value="UniProtKB-EC"/>
</dbReference>
<gene>
    <name evidence="10" type="ORF">A4V02_02885</name>
</gene>
<dbReference type="Gene3D" id="3.20.20.80">
    <property type="entry name" value="Glycosidases"/>
    <property type="match status" value="1"/>
</dbReference>
<dbReference type="Gene3D" id="2.60.120.260">
    <property type="entry name" value="Galactose-binding domain-like"/>
    <property type="match status" value="1"/>
</dbReference>
<feature type="active site" description="Proton donor" evidence="6">
    <location>
        <position position="330"/>
    </location>
</feature>
<dbReference type="Gene3D" id="3.30.379.10">
    <property type="entry name" value="Chitobiase/beta-hexosaminidase domain 2-like"/>
    <property type="match status" value="1"/>
</dbReference>
<evidence type="ECO:0000313" key="11">
    <source>
        <dbReference type="Proteomes" id="UP000186351"/>
    </source>
</evidence>
<comment type="similarity">
    <text evidence="2">Belongs to the glycosyl hydrolase 20 family.</text>
</comment>
<evidence type="ECO:0000256" key="2">
    <source>
        <dbReference type="ARBA" id="ARBA00006285"/>
    </source>
</evidence>
<keyword evidence="4" id="KW-0378">Hydrolase</keyword>
<dbReference type="SUPFAM" id="SSF51445">
    <property type="entry name" value="(Trans)glycosidases"/>
    <property type="match status" value="1"/>
</dbReference>
<evidence type="ECO:0000256" key="4">
    <source>
        <dbReference type="ARBA" id="ARBA00022801"/>
    </source>
</evidence>
<dbReference type="GeneID" id="65535788"/>
<dbReference type="PRINTS" id="PR00738">
    <property type="entry name" value="GLHYDRLASE20"/>
</dbReference>
<evidence type="ECO:0000256" key="3">
    <source>
        <dbReference type="ARBA" id="ARBA00012663"/>
    </source>
</evidence>